<reference evidence="3 4" key="1">
    <citation type="submission" date="2024-06" db="EMBL/GenBank/DDBJ databases">
        <authorList>
            <person name="Kraege A."/>
            <person name="Thomma B."/>
        </authorList>
    </citation>
    <scope>NUCLEOTIDE SEQUENCE [LARGE SCALE GENOMIC DNA]</scope>
</reference>
<dbReference type="PANTHER" id="PTHR13182:SF8">
    <property type="entry name" value="CYTOPLASMIC 60S SUBUNIT BIOGENESIS FACTOR ZNF622"/>
    <property type="match status" value="1"/>
</dbReference>
<dbReference type="Proteomes" id="UP001497392">
    <property type="component" value="Unassembled WGS sequence"/>
</dbReference>
<evidence type="ECO:0000256" key="1">
    <source>
        <dbReference type="SAM" id="MobiDB-lite"/>
    </source>
</evidence>
<dbReference type="EMBL" id="CAXHTA020000005">
    <property type="protein sequence ID" value="CAL5221753.1"/>
    <property type="molecule type" value="Genomic_DNA"/>
</dbReference>
<proteinExistence type="predicted"/>
<feature type="region of interest" description="Disordered" evidence="1">
    <location>
        <begin position="147"/>
        <end position="196"/>
    </location>
</feature>
<dbReference type="InterPro" id="IPR040025">
    <property type="entry name" value="Znf622/Rei1/Reh1"/>
</dbReference>
<organism evidence="3 4">
    <name type="scientific">Coccomyxa viridis</name>
    <dbReference type="NCBI Taxonomy" id="1274662"/>
    <lineage>
        <taxon>Eukaryota</taxon>
        <taxon>Viridiplantae</taxon>
        <taxon>Chlorophyta</taxon>
        <taxon>core chlorophytes</taxon>
        <taxon>Trebouxiophyceae</taxon>
        <taxon>Trebouxiophyceae incertae sedis</taxon>
        <taxon>Coccomyxaceae</taxon>
        <taxon>Coccomyxa</taxon>
    </lineage>
</organism>
<feature type="compositionally biased region" description="Acidic residues" evidence="1">
    <location>
        <begin position="160"/>
        <end position="183"/>
    </location>
</feature>
<name>A0ABP1FP56_9CHLO</name>
<evidence type="ECO:0000259" key="2">
    <source>
        <dbReference type="Pfam" id="PF12756"/>
    </source>
</evidence>
<accession>A0ABP1FP56</accession>
<dbReference type="InterPro" id="IPR041661">
    <property type="entry name" value="ZN622/Rei1/Reh1_Znf-C2H2"/>
</dbReference>
<evidence type="ECO:0000313" key="4">
    <source>
        <dbReference type="Proteomes" id="UP001497392"/>
    </source>
</evidence>
<sequence>MANTEVADDRGLYCSTAGTYFTNKDALADHYKSEFHRYNLKRKIANMPPVTREWFEARKETLAANTGAPVSKIWKDPLTQKKFSSENTYKAYVNSNKYKDLVKQSGKPAPEPAVTLRRAAPTGGAPQGAAQQPAEYKMKAANGAYDHTQRQRGEAAAALEADDAEDIGEDESGWETASDEDDAAAAARGDNDASTLQMEDDLEEWDVRRSLFDDHTLQSMQANLEYMWKKFGFYFPEADLLADPEGLLKYLGAKLQHGHIPLYVRGDDEKARQFPSLHAVQRHMADTGRFKMAWEDNEDEYEDFYNFDAVPMEDAEADQQLAIVDGEPTGPTAVAGYELVVGGNAHGDGGKALGHRQFARYYKQKYKPGDHRSSSAVSSVLASYHMLGISTENKLSTDTKRQQRVAERKFQRMRLLTEMRSNVNRNLPRNVPF</sequence>
<feature type="domain" description="ZN622/Rei1/Reh1 zinc finger C2H2-type" evidence="2">
    <location>
        <begin position="210"/>
        <end position="308"/>
    </location>
</feature>
<gene>
    <name evidence="3" type="primary">g4005</name>
    <name evidence="3" type="ORF">VP750_LOCUS3412</name>
</gene>
<comment type="caution">
    <text evidence="3">The sequence shown here is derived from an EMBL/GenBank/DDBJ whole genome shotgun (WGS) entry which is preliminary data.</text>
</comment>
<protein>
    <submittedName>
        <fullName evidence="3">G4005 protein</fullName>
    </submittedName>
</protein>
<evidence type="ECO:0000313" key="3">
    <source>
        <dbReference type="EMBL" id="CAL5221753.1"/>
    </source>
</evidence>
<dbReference type="PANTHER" id="PTHR13182">
    <property type="entry name" value="ZINC FINGER PROTEIN 622"/>
    <property type="match status" value="1"/>
</dbReference>
<dbReference type="Pfam" id="PF12756">
    <property type="entry name" value="zf-C2H2_2"/>
    <property type="match status" value="1"/>
</dbReference>
<keyword evidence="4" id="KW-1185">Reference proteome</keyword>